<dbReference type="EMBL" id="BSFN01000040">
    <property type="protein sequence ID" value="GLK92214.1"/>
    <property type="molecule type" value="Genomic_DNA"/>
</dbReference>
<dbReference type="Proteomes" id="UP001143328">
    <property type="component" value="Unassembled WGS sequence"/>
</dbReference>
<gene>
    <name evidence="1" type="ORF">GCM10017655_52790</name>
</gene>
<sequence>MNMTRKDAIALIKVAGYHGDTKTSLRIYTENRVSYAAYSEAYARGGQLKQEGMACTCFECNPR</sequence>
<accession>A0A9W6NHT8</accession>
<reference evidence="1" key="2">
    <citation type="submission" date="2023-01" db="EMBL/GenBank/DDBJ databases">
        <authorList>
            <person name="Sun Q."/>
            <person name="Evtushenko L."/>
        </authorList>
    </citation>
    <scope>NUCLEOTIDE SEQUENCE</scope>
    <source>
        <strain evidence="1">VKM B-2935</strain>
    </source>
</reference>
<name>A0A9W6NHT8_9PSED</name>
<reference evidence="1" key="1">
    <citation type="journal article" date="2014" name="Int. J. Syst. Evol. Microbiol.">
        <title>Complete genome sequence of Corynebacterium casei LMG S-19264T (=DSM 44701T), isolated from a smear-ripened cheese.</title>
        <authorList>
            <consortium name="US DOE Joint Genome Institute (JGI-PGF)"/>
            <person name="Walter F."/>
            <person name="Albersmeier A."/>
            <person name="Kalinowski J."/>
            <person name="Ruckert C."/>
        </authorList>
    </citation>
    <scope>NUCLEOTIDE SEQUENCE</scope>
    <source>
        <strain evidence="1">VKM B-2935</strain>
    </source>
</reference>
<keyword evidence="2" id="KW-1185">Reference proteome</keyword>
<dbReference type="AlphaFoldDB" id="A0A9W6NHT8"/>
<evidence type="ECO:0000313" key="2">
    <source>
        <dbReference type="Proteomes" id="UP001143328"/>
    </source>
</evidence>
<proteinExistence type="predicted"/>
<comment type="caution">
    <text evidence="1">The sequence shown here is derived from an EMBL/GenBank/DDBJ whole genome shotgun (WGS) entry which is preliminary data.</text>
</comment>
<organism evidence="1 2">
    <name type="scientific">Pseudomonas turukhanskensis</name>
    <dbReference type="NCBI Taxonomy" id="1806536"/>
    <lineage>
        <taxon>Bacteria</taxon>
        <taxon>Pseudomonadati</taxon>
        <taxon>Pseudomonadota</taxon>
        <taxon>Gammaproteobacteria</taxon>
        <taxon>Pseudomonadales</taxon>
        <taxon>Pseudomonadaceae</taxon>
        <taxon>Pseudomonas</taxon>
    </lineage>
</organism>
<protein>
    <submittedName>
        <fullName evidence="1">Uncharacterized protein</fullName>
    </submittedName>
</protein>
<evidence type="ECO:0000313" key="1">
    <source>
        <dbReference type="EMBL" id="GLK92214.1"/>
    </source>
</evidence>